<feature type="compositionally biased region" description="Basic and acidic residues" evidence="1">
    <location>
        <begin position="48"/>
        <end position="60"/>
    </location>
</feature>
<proteinExistence type="predicted"/>
<reference evidence="2" key="1">
    <citation type="journal article" date="2021" name="Proc. Natl. Acad. Sci. U.S.A.">
        <title>A Catalog of Tens of Thousands of Viruses from Human Metagenomes Reveals Hidden Associations with Chronic Diseases.</title>
        <authorList>
            <person name="Tisza M.J."/>
            <person name="Buck C.B."/>
        </authorList>
    </citation>
    <scope>NUCLEOTIDE SEQUENCE</scope>
    <source>
        <strain evidence="2">Ct7EW56</strain>
    </source>
</reference>
<evidence type="ECO:0000256" key="1">
    <source>
        <dbReference type="SAM" id="MobiDB-lite"/>
    </source>
</evidence>
<organism evidence="2">
    <name type="scientific">Siphoviridae sp. ct7EW56</name>
    <dbReference type="NCBI Taxonomy" id="2827562"/>
    <lineage>
        <taxon>Viruses</taxon>
        <taxon>Duplodnaviria</taxon>
        <taxon>Heunggongvirae</taxon>
        <taxon>Uroviricota</taxon>
        <taxon>Caudoviricetes</taxon>
    </lineage>
</organism>
<sequence length="68" mass="8143">MVKPIAPCMGCSDKHIGCHGICDRYKAYTEANEKFKESIRQQKFVHNSLKDMHKEQYERYKRNRHKNS</sequence>
<dbReference type="EMBL" id="BK015904">
    <property type="protein sequence ID" value="DAD72701.1"/>
    <property type="molecule type" value="Genomic_DNA"/>
</dbReference>
<protein>
    <submittedName>
        <fullName evidence="2">Uncharacterized protein</fullName>
    </submittedName>
</protein>
<name>A0A8S5LRN0_9CAUD</name>
<accession>A0A8S5LRN0</accession>
<feature type="region of interest" description="Disordered" evidence="1">
    <location>
        <begin position="46"/>
        <end position="68"/>
    </location>
</feature>
<evidence type="ECO:0000313" key="2">
    <source>
        <dbReference type="EMBL" id="DAD72701.1"/>
    </source>
</evidence>